<proteinExistence type="predicted"/>
<evidence type="ECO:0000256" key="1">
    <source>
        <dbReference type="SAM" id="MobiDB-lite"/>
    </source>
</evidence>
<evidence type="ECO:0000313" key="3">
    <source>
        <dbReference type="Proteomes" id="UP000299102"/>
    </source>
</evidence>
<gene>
    <name evidence="2" type="ORF">EVAR_48404_1</name>
</gene>
<reference evidence="2 3" key="1">
    <citation type="journal article" date="2019" name="Commun. Biol.">
        <title>The bagworm genome reveals a unique fibroin gene that provides high tensile strength.</title>
        <authorList>
            <person name="Kono N."/>
            <person name="Nakamura H."/>
            <person name="Ohtoshi R."/>
            <person name="Tomita M."/>
            <person name="Numata K."/>
            <person name="Arakawa K."/>
        </authorList>
    </citation>
    <scope>NUCLEOTIDE SEQUENCE [LARGE SCALE GENOMIC DNA]</scope>
</reference>
<feature type="region of interest" description="Disordered" evidence="1">
    <location>
        <begin position="32"/>
        <end position="67"/>
    </location>
</feature>
<organism evidence="2 3">
    <name type="scientific">Eumeta variegata</name>
    <name type="common">Bagworm moth</name>
    <name type="synonym">Eumeta japonica</name>
    <dbReference type="NCBI Taxonomy" id="151549"/>
    <lineage>
        <taxon>Eukaryota</taxon>
        <taxon>Metazoa</taxon>
        <taxon>Ecdysozoa</taxon>
        <taxon>Arthropoda</taxon>
        <taxon>Hexapoda</taxon>
        <taxon>Insecta</taxon>
        <taxon>Pterygota</taxon>
        <taxon>Neoptera</taxon>
        <taxon>Endopterygota</taxon>
        <taxon>Lepidoptera</taxon>
        <taxon>Glossata</taxon>
        <taxon>Ditrysia</taxon>
        <taxon>Tineoidea</taxon>
        <taxon>Psychidae</taxon>
        <taxon>Oiketicinae</taxon>
        <taxon>Eumeta</taxon>
    </lineage>
</organism>
<protein>
    <submittedName>
        <fullName evidence="2">Uncharacterized protein</fullName>
    </submittedName>
</protein>
<accession>A0A4C1XRM9</accession>
<sequence>MYTFRWQIKHREEGLSNLRAYCVVVAGERRGARQRGAAPRRAPAGDHCPPLSPPASATSATADGLAPEGASQTKKFCLQVIKKRPRKKFCLQVIKKRPRNPDVADVHEWCSAATGAYCMDYPARGLRIDNISLFRQHPQERGTPTVFVGSSTMHTADGGRKSTEASRREFNKHLPGFNHPAHTLIFNNIDEDSVMLELSTRELPRSVLLFIGRPSDYRNTPTHAVSLRR</sequence>
<dbReference type="EMBL" id="BGZK01000937">
    <property type="protein sequence ID" value="GBP65703.1"/>
    <property type="molecule type" value="Genomic_DNA"/>
</dbReference>
<keyword evidence="3" id="KW-1185">Reference proteome</keyword>
<dbReference type="AlphaFoldDB" id="A0A4C1XRM9"/>
<evidence type="ECO:0000313" key="2">
    <source>
        <dbReference type="EMBL" id="GBP65703.1"/>
    </source>
</evidence>
<dbReference type="Proteomes" id="UP000299102">
    <property type="component" value="Unassembled WGS sequence"/>
</dbReference>
<comment type="caution">
    <text evidence="2">The sequence shown here is derived from an EMBL/GenBank/DDBJ whole genome shotgun (WGS) entry which is preliminary data.</text>
</comment>
<feature type="region of interest" description="Disordered" evidence="1">
    <location>
        <begin position="142"/>
        <end position="162"/>
    </location>
</feature>
<name>A0A4C1XRM9_EUMVA</name>
<dbReference type="OrthoDB" id="533508at2759"/>